<feature type="chain" id="PRO_5034270540" evidence="1">
    <location>
        <begin position="18"/>
        <end position="191"/>
    </location>
</feature>
<feature type="signal peptide" evidence="1">
    <location>
        <begin position="1"/>
        <end position="17"/>
    </location>
</feature>
<keyword evidence="1" id="KW-0732">Signal</keyword>
<accession>A0A8E2EG14</accession>
<sequence length="191" mass="21274">MPSMGAWMHSRARLVSARRWVVLCPGGCCKDGWERRGWTKPFHFGLLQNRPRRRIDTASDTIMSLNLGISTQTHKAVVSVMPATTTGQVEGPRPQREYSESGGCRLRVVVSSITECAGAGVWRPYPPPDLSGQSWRSQVVARGRKMRRIADRMLVFSLVHPIRLGDATVSCLHIIFKKRTPAPLLVKVVAC</sequence>
<proteinExistence type="predicted"/>
<evidence type="ECO:0000313" key="2">
    <source>
        <dbReference type="EMBL" id="OCK83335.1"/>
    </source>
</evidence>
<dbReference type="AlphaFoldDB" id="A0A8E2EG14"/>
<reference evidence="2 3" key="1">
    <citation type="journal article" date="2016" name="Nat. Commun.">
        <title>Ectomycorrhizal ecology is imprinted in the genome of the dominant symbiotic fungus Cenococcum geophilum.</title>
        <authorList>
            <consortium name="DOE Joint Genome Institute"/>
            <person name="Peter M."/>
            <person name="Kohler A."/>
            <person name="Ohm R.A."/>
            <person name="Kuo A."/>
            <person name="Krutzmann J."/>
            <person name="Morin E."/>
            <person name="Arend M."/>
            <person name="Barry K.W."/>
            <person name="Binder M."/>
            <person name="Choi C."/>
            <person name="Clum A."/>
            <person name="Copeland A."/>
            <person name="Grisel N."/>
            <person name="Haridas S."/>
            <person name="Kipfer T."/>
            <person name="LaButti K."/>
            <person name="Lindquist E."/>
            <person name="Lipzen A."/>
            <person name="Maire R."/>
            <person name="Meier B."/>
            <person name="Mihaltcheva S."/>
            <person name="Molinier V."/>
            <person name="Murat C."/>
            <person name="Poggeler S."/>
            <person name="Quandt C.A."/>
            <person name="Sperisen C."/>
            <person name="Tritt A."/>
            <person name="Tisserant E."/>
            <person name="Crous P.W."/>
            <person name="Henrissat B."/>
            <person name="Nehls U."/>
            <person name="Egli S."/>
            <person name="Spatafora J.W."/>
            <person name="Grigoriev I.V."/>
            <person name="Martin F.M."/>
        </authorList>
    </citation>
    <scope>NUCLEOTIDE SEQUENCE [LARGE SCALE GENOMIC DNA]</scope>
    <source>
        <strain evidence="2 3">CBS 459.81</strain>
    </source>
</reference>
<name>A0A8E2EG14_9PEZI</name>
<protein>
    <submittedName>
        <fullName evidence="2">Uncharacterized protein</fullName>
    </submittedName>
</protein>
<dbReference type="Proteomes" id="UP000250266">
    <property type="component" value="Unassembled WGS sequence"/>
</dbReference>
<evidence type="ECO:0000256" key="1">
    <source>
        <dbReference type="SAM" id="SignalP"/>
    </source>
</evidence>
<organism evidence="2 3">
    <name type="scientific">Lepidopterella palustris CBS 459.81</name>
    <dbReference type="NCBI Taxonomy" id="1314670"/>
    <lineage>
        <taxon>Eukaryota</taxon>
        <taxon>Fungi</taxon>
        <taxon>Dikarya</taxon>
        <taxon>Ascomycota</taxon>
        <taxon>Pezizomycotina</taxon>
        <taxon>Dothideomycetes</taxon>
        <taxon>Pleosporomycetidae</taxon>
        <taxon>Mytilinidiales</taxon>
        <taxon>Argynnaceae</taxon>
        <taxon>Lepidopterella</taxon>
    </lineage>
</organism>
<dbReference type="EMBL" id="KV744863">
    <property type="protein sequence ID" value="OCK83335.1"/>
    <property type="molecule type" value="Genomic_DNA"/>
</dbReference>
<gene>
    <name evidence="2" type="ORF">K432DRAFT_440898</name>
</gene>
<evidence type="ECO:0000313" key="3">
    <source>
        <dbReference type="Proteomes" id="UP000250266"/>
    </source>
</evidence>
<keyword evidence="3" id="KW-1185">Reference proteome</keyword>